<dbReference type="HOGENOM" id="CLU_1422177_0_0_1"/>
<proteinExistence type="predicted"/>
<dbReference type="EMBL" id="KE503206">
    <property type="protein sequence ID" value="EPX74778.1"/>
    <property type="molecule type" value="Genomic_DNA"/>
</dbReference>
<evidence type="ECO:0000256" key="1">
    <source>
        <dbReference type="SAM" id="MobiDB-lite"/>
    </source>
</evidence>
<sequence length="193" mass="21343">MPAASLSELPSRFSWSSASSLSTQDESLDISTLSFNEFESSIQKILGHTLQTTVPSSTSVPSCDLSISSSSLSDRFSFDSSSTNTKLSIRSPDQLSDGSSTCPTFSVSPDSLSHKTNSKCVKRTKQKRKDERIRMSSFNMNSFNSNVSFLWFHPRVQFFLRHFAVLGRPSTASYSSSSSSSSVYENWNTCTIY</sequence>
<dbReference type="Proteomes" id="UP000016088">
    <property type="component" value="Unassembled WGS sequence"/>
</dbReference>
<reference evidence="2 3" key="1">
    <citation type="journal article" date="2011" name="Science">
        <title>Comparative functional genomics of the fission yeasts.</title>
        <authorList>
            <person name="Rhind N."/>
            <person name="Chen Z."/>
            <person name="Yassour M."/>
            <person name="Thompson D.A."/>
            <person name="Haas B.J."/>
            <person name="Habib N."/>
            <person name="Wapinski I."/>
            <person name="Roy S."/>
            <person name="Lin M.F."/>
            <person name="Heiman D.I."/>
            <person name="Young S.K."/>
            <person name="Furuya K."/>
            <person name="Guo Y."/>
            <person name="Pidoux A."/>
            <person name="Chen H.M."/>
            <person name="Robbertse B."/>
            <person name="Goldberg J.M."/>
            <person name="Aoki K."/>
            <person name="Bayne E.H."/>
            <person name="Berlin A.M."/>
            <person name="Desjardins C.A."/>
            <person name="Dobbs E."/>
            <person name="Dukaj L."/>
            <person name="Fan L."/>
            <person name="FitzGerald M.G."/>
            <person name="French C."/>
            <person name="Gujja S."/>
            <person name="Hansen K."/>
            <person name="Keifenheim D."/>
            <person name="Levin J.Z."/>
            <person name="Mosher R.A."/>
            <person name="Mueller C.A."/>
            <person name="Pfiffner J."/>
            <person name="Priest M."/>
            <person name="Russ C."/>
            <person name="Smialowska A."/>
            <person name="Swoboda P."/>
            <person name="Sykes S.M."/>
            <person name="Vaughn M."/>
            <person name="Vengrova S."/>
            <person name="Yoder R."/>
            <person name="Zeng Q."/>
            <person name="Allshire R."/>
            <person name="Baulcombe D."/>
            <person name="Birren B.W."/>
            <person name="Brown W."/>
            <person name="Ekwall K."/>
            <person name="Kellis M."/>
            <person name="Leatherwood J."/>
            <person name="Levin H."/>
            <person name="Margalit H."/>
            <person name="Martienssen R."/>
            <person name="Nieduszynski C.A."/>
            <person name="Spatafora J.W."/>
            <person name="Friedman N."/>
            <person name="Dalgaard J.Z."/>
            <person name="Baumann P."/>
            <person name="Niki H."/>
            <person name="Regev A."/>
            <person name="Nusbaum C."/>
        </authorList>
    </citation>
    <scope>NUCLEOTIDE SEQUENCE [LARGE SCALE GENOMIC DNA]</scope>
    <source>
        <strain evidence="3">yFS286</strain>
    </source>
</reference>
<dbReference type="VEuPathDB" id="FungiDB:SOCG_02260"/>
<accession>S9Q562</accession>
<feature type="compositionally biased region" description="Low complexity" evidence="1">
    <location>
        <begin position="70"/>
        <end position="82"/>
    </location>
</feature>
<dbReference type="AlphaFoldDB" id="S9Q562"/>
<keyword evidence="3" id="KW-1185">Reference proteome</keyword>
<dbReference type="OrthoDB" id="5423587at2759"/>
<evidence type="ECO:0000313" key="3">
    <source>
        <dbReference type="Proteomes" id="UP000016088"/>
    </source>
</evidence>
<gene>
    <name evidence="2" type="ORF">SOCG_02260</name>
</gene>
<evidence type="ECO:0000313" key="2">
    <source>
        <dbReference type="EMBL" id="EPX74778.1"/>
    </source>
</evidence>
<feature type="compositionally biased region" description="Polar residues" evidence="1">
    <location>
        <begin position="83"/>
        <end position="110"/>
    </location>
</feature>
<feature type="region of interest" description="Disordered" evidence="1">
    <location>
        <begin position="70"/>
        <end position="110"/>
    </location>
</feature>
<name>S9Q562_SCHOY</name>
<dbReference type="GeneID" id="25031238"/>
<protein>
    <submittedName>
        <fullName evidence="2">Uncharacterized protein</fullName>
    </submittedName>
</protein>
<dbReference type="OMA" id="HPRVQFF"/>
<organism evidence="2 3">
    <name type="scientific">Schizosaccharomyces octosporus (strain yFS286)</name>
    <name type="common">Fission yeast</name>
    <name type="synonym">Octosporomyces octosporus</name>
    <dbReference type="NCBI Taxonomy" id="483514"/>
    <lineage>
        <taxon>Eukaryota</taxon>
        <taxon>Fungi</taxon>
        <taxon>Dikarya</taxon>
        <taxon>Ascomycota</taxon>
        <taxon>Taphrinomycotina</taxon>
        <taxon>Schizosaccharomycetes</taxon>
        <taxon>Schizosaccharomycetales</taxon>
        <taxon>Schizosaccharomycetaceae</taxon>
        <taxon>Schizosaccharomyces</taxon>
    </lineage>
</organism>
<dbReference type="RefSeq" id="XP_013016208.1">
    <property type="nucleotide sequence ID" value="XM_013160754.1"/>
</dbReference>